<reference evidence="2 3" key="1">
    <citation type="submission" date="2019-02" db="EMBL/GenBank/DDBJ databases">
        <title>Deep-cultivation of Planctomycetes and their phenomic and genomic characterization uncovers novel biology.</title>
        <authorList>
            <person name="Wiegand S."/>
            <person name="Jogler M."/>
            <person name="Boedeker C."/>
            <person name="Pinto D."/>
            <person name="Vollmers J."/>
            <person name="Rivas-Marin E."/>
            <person name="Kohn T."/>
            <person name="Peeters S.H."/>
            <person name="Heuer A."/>
            <person name="Rast P."/>
            <person name="Oberbeckmann S."/>
            <person name="Bunk B."/>
            <person name="Jeske O."/>
            <person name="Meyerdierks A."/>
            <person name="Storesund J.E."/>
            <person name="Kallscheuer N."/>
            <person name="Luecker S."/>
            <person name="Lage O.M."/>
            <person name="Pohl T."/>
            <person name="Merkel B.J."/>
            <person name="Hornburger P."/>
            <person name="Mueller R.-W."/>
            <person name="Bruemmer F."/>
            <person name="Labrenz M."/>
            <person name="Spormann A.M."/>
            <person name="Op Den Camp H."/>
            <person name="Overmann J."/>
            <person name="Amann R."/>
            <person name="Jetten M.S.M."/>
            <person name="Mascher T."/>
            <person name="Medema M.H."/>
            <person name="Devos D.P."/>
            <person name="Kaster A.-K."/>
            <person name="Ovreas L."/>
            <person name="Rohde M."/>
            <person name="Galperin M.Y."/>
            <person name="Jogler C."/>
        </authorList>
    </citation>
    <scope>NUCLEOTIDE SEQUENCE [LARGE SCALE GENOMIC DNA]</scope>
    <source>
        <strain evidence="2 3">CA13</strain>
    </source>
</reference>
<dbReference type="EMBL" id="SJPJ01000001">
    <property type="protein sequence ID" value="TWT81176.1"/>
    <property type="molecule type" value="Genomic_DNA"/>
</dbReference>
<feature type="signal peptide" evidence="1">
    <location>
        <begin position="1"/>
        <end position="21"/>
    </location>
</feature>
<name>A0A5C5Z2D1_9BACT</name>
<keyword evidence="1" id="KW-0732">Signal</keyword>
<evidence type="ECO:0008006" key="4">
    <source>
        <dbReference type="Google" id="ProtNLM"/>
    </source>
</evidence>
<accession>A0A5C5Z2D1</accession>
<dbReference type="RefSeq" id="WP_146396914.1">
    <property type="nucleotide sequence ID" value="NZ_SJPJ01000001.1"/>
</dbReference>
<sequence precursor="true">MFSRLTHTVVAFLLLSLPAQAGMMTGLPDIFATPFVKYDSASGQITAIGSAIQFKTSSEVQAIFPGTGKTTPYGIFNFKVAVDSNRQVQGSNNNFSILGALDSSEAQATLLSGTITELNSAAFSSGVLEFTAVNITGGLSDAFGETVVISFSNLAAGTNFLTEKYSPADVNVSRPVPEPVSIAIWGMTFGLGLLGTYRRRLLAPSARTSS</sequence>
<comment type="caution">
    <text evidence="2">The sequence shown here is derived from an EMBL/GenBank/DDBJ whole genome shotgun (WGS) entry which is preliminary data.</text>
</comment>
<organism evidence="2 3">
    <name type="scientific">Novipirellula herctigrandis</name>
    <dbReference type="NCBI Taxonomy" id="2527986"/>
    <lineage>
        <taxon>Bacteria</taxon>
        <taxon>Pseudomonadati</taxon>
        <taxon>Planctomycetota</taxon>
        <taxon>Planctomycetia</taxon>
        <taxon>Pirellulales</taxon>
        <taxon>Pirellulaceae</taxon>
        <taxon>Novipirellula</taxon>
    </lineage>
</organism>
<keyword evidence="3" id="KW-1185">Reference proteome</keyword>
<proteinExistence type="predicted"/>
<dbReference type="OrthoDB" id="9913810at2"/>
<dbReference type="Proteomes" id="UP000315010">
    <property type="component" value="Unassembled WGS sequence"/>
</dbReference>
<gene>
    <name evidence="2" type="ORF">CA13_26240</name>
</gene>
<protein>
    <recommendedName>
        <fullName evidence="4">PEP-CTERM protein-sorting domain-containing protein</fullName>
    </recommendedName>
</protein>
<evidence type="ECO:0000256" key="1">
    <source>
        <dbReference type="SAM" id="SignalP"/>
    </source>
</evidence>
<evidence type="ECO:0000313" key="3">
    <source>
        <dbReference type="Proteomes" id="UP000315010"/>
    </source>
</evidence>
<dbReference type="AlphaFoldDB" id="A0A5C5Z2D1"/>
<evidence type="ECO:0000313" key="2">
    <source>
        <dbReference type="EMBL" id="TWT81176.1"/>
    </source>
</evidence>
<feature type="chain" id="PRO_5022767729" description="PEP-CTERM protein-sorting domain-containing protein" evidence="1">
    <location>
        <begin position="22"/>
        <end position="210"/>
    </location>
</feature>